<evidence type="ECO:0000313" key="1">
    <source>
        <dbReference type="EMBL" id="SUA03761.1"/>
    </source>
</evidence>
<sequence length="110" mass="12162">MNHGDEQGFAWALAETAEPFLKPAERHWLCVKIGAGDYRGAILELLERFAAADRELPLALAPSLEAWVSGFAGSRYEQRLRSLAVRIRLGPPIPEPIVVAPPPRLVARRP</sequence>
<protein>
    <submittedName>
        <fullName evidence="1">Tryptophanase</fullName>
    </submittedName>
</protein>
<evidence type="ECO:0000313" key="2">
    <source>
        <dbReference type="Proteomes" id="UP000255389"/>
    </source>
</evidence>
<reference evidence="1 2" key="1">
    <citation type="submission" date="2018-06" db="EMBL/GenBank/DDBJ databases">
        <authorList>
            <consortium name="Pathogen Informatics"/>
            <person name="Doyle S."/>
        </authorList>
    </citation>
    <scope>NUCLEOTIDE SEQUENCE [LARGE SCALE GENOMIC DNA]</scope>
    <source>
        <strain evidence="1 2">NCTC1542</strain>
    </source>
</reference>
<dbReference type="GeneID" id="93410836"/>
<dbReference type="AlphaFoldDB" id="A0A378V1U9"/>
<organism evidence="1 2">
    <name type="scientific">Mycolicibacterium fortuitum</name>
    <name type="common">Mycobacterium fortuitum</name>
    <dbReference type="NCBI Taxonomy" id="1766"/>
    <lineage>
        <taxon>Bacteria</taxon>
        <taxon>Bacillati</taxon>
        <taxon>Actinomycetota</taxon>
        <taxon>Actinomycetes</taxon>
        <taxon>Mycobacteriales</taxon>
        <taxon>Mycobacteriaceae</taxon>
        <taxon>Mycolicibacterium</taxon>
    </lineage>
</organism>
<dbReference type="EMBL" id="UGQY01000004">
    <property type="protein sequence ID" value="SUA03761.1"/>
    <property type="molecule type" value="Genomic_DNA"/>
</dbReference>
<dbReference type="Proteomes" id="UP000255389">
    <property type="component" value="Unassembled WGS sequence"/>
</dbReference>
<gene>
    <name evidence="1" type="ORF">NCTC1542_05247</name>
</gene>
<proteinExistence type="predicted"/>
<name>A0A378V1U9_MYCFO</name>
<dbReference type="RefSeq" id="WP_003881675.1">
    <property type="nucleotide sequence ID" value="NZ_CP110127.1"/>
</dbReference>
<accession>A0A378V1U9</accession>